<keyword evidence="4" id="KW-1185">Reference proteome</keyword>
<organism evidence="3 4">
    <name type="scientific">Luteitalea pratensis</name>
    <dbReference type="NCBI Taxonomy" id="1855912"/>
    <lineage>
        <taxon>Bacteria</taxon>
        <taxon>Pseudomonadati</taxon>
        <taxon>Acidobacteriota</taxon>
        <taxon>Vicinamibacteria</taxon>
        <taxon>Vicinamibacterales</taxon>
        <taxon>Vicinamibacteraceae</taxon>
        <taxon>Luteitalea</taxon>
    </lineage>
</organism>
<dbReference type="CDD" id="cd01299">
    <property type="entry name" value="Met_dep_hydrolase_A"/>
    <property type="match status" value="1"/>
</dbReference>
<dbReference type="EMBL" id="CP015136">
    <property type="protein sequence ID" value="AMY08280.1"/>
    <property type="molecule type" value="Genomic_DNA"/>
</dbReference>
<dbReference type="InterPro" id="IPR057744">
    <property type="entry name" value="OTAase-like"/>
</dbReference>
<dbReference type="PANTHER" id="PTHR43135">
    <property type="entry name" value="ALPHA-D-RIBOSE 1-METHYLPHOSPHONATE 5-TRIPHOSPHATE DIPHOSPHATASE"/>
    <property type="match status" value="1"/>
</dbReference>
<dbReference type="Gene3D" id="3.20.20.140">
    <property type="entry name" value="Metal-dependent hydrolases"/>
    <property type="match status" value="1"/>
</dbReference>
<dbReference type="Proteomes" id="UP000076079">
    <property type="component" value="Chromosome"/>
</dbReference>
<dbReference type="KEGG" id="abac:LuPra_01474"/>
<accession>A0A143PJ71</accession>
<dbReference type="SUPFAM" id="SSF51338">
    <property type="entry name" value="Composite domain of metallo-dependent hydrolases"/>
    <property type="match status" value="1"/>
</dbReference>
<gene>
    <name evidence="3" type="ORF">LuPra_01474</name>
</gene>
<sequence precursor="true">MTCVSGLVSTIAIAVVLSGSTVPAAAQDPGRQAEITVLRAARLLDVRGGRIVDGGVVIVQGGKITAVGGAAPAGARVVDLGDVTLAPGLIDLHTHLTMDIEGNWVMREVTEGAADAALRGARNARATVEAGFTTVRNLGSQDFSDIALAKAITAGFVPGPRIVSAGHSIGATGGHCDTTGFAPGVAERDWRTGVADGPDEVVKAVRYQIKHGAQVIKICATAGVLSFDATVGAQQLSEAEMTAVVQEAALHGLRVAAHAHGTVGIKAAVRAGVTSIEHGSILDDEAIAMMKERGTYLVPTSYLADALNRDALPPLIRAKADAVLPIMRESLRKAIAAGVKVALGTDAAVYPHGQNGRELGVYVALGMAPIEAVRSATTVAAEALGVSDRGAIETGMLADIIAVPGNPLQDIKAFEQVRFVMVGGKVVVQRRE</sequence>
<dbReference type="Gene3D" id="2.30.40.10">
    <property type="entry name" value="Urease, subunit C, domain 1"/>
    <property type="match status" value="1"/>
</dbReference>
<dbReference type="Pfam" id="PF01979">
    <property type="entry name" value="Amidohydro_1"/>
    <property type="match status" value="1"/>
</dbReference>
<evidence type="ECO:0000313" key="3">
    <source>
        <dbReference type="EMBL" id="AMY08280.1"/>
    </source>
</evidence>
<protein>
    <submittedName>
        <fullName evidence="3">Imidazolonepropionase</fullName>
    </submittedName>
</protein>
<feature type="chain" id="PRO_5007511445" evidence="1">
    <location>
        <begin position="27"/>
        <end position="432"/>
    </location>
</feature>
<evidence type="ECO:0000313" key="4">
    <source>
        <dbReference type="Proteomes" id="UP000076079"/>
    </source>
</evidence>
<reference evidence="4" key="2">
    <citation type="submission" date="2016-04" db="EMBL/GenBank/DDBJ databases">
        <title>First Complete Genome Sequence of a Subdivision 6 Acidobacterium.</title>
        <authorList>
            <person name="Huang S."/>
            <person name="Vieira S."/>
            <person name="Bunk B."/>
            <person name="Riedel T."/>
            <person name="Sproeer C."/>
            <person name="Overmann J."/>
        </authorList>
    </citation>
    <scope>NUCLEOTIDE SEQUENCE [LARGE SCALE GENOMIC DNA]</scope>
    <source>
        <strain evidence="4">DSM 100886 HEG_-6_39</strain>
    </source>
</reference>
<evidence type="ECO:0000259" key="2">
    <source>
        <dbReference type="Pfam" id="PF01979"/>
    </source>
</evidence>
<dbReference type="InterPro" id="IPR032466">
    <property type="entry name" value="Metal_Hydrolase"/>
</dbReference>
<keyword evidence="1" id="KW-0732">Signal</keyword>
<feature type="domain" description="Amidohydrolase-related" evidence="2">
    <location>
        <begin position="85"/>
        <end position="427"/>
    </location>
</feature>
<dbReference type="SUPFAM" id="SSF51556">
    <property type="entry name" value="Metallo-dependent hydrolases"/>
    <property type="match status" value="1"/>
</dbReference>
<dbReference type="PANTHER" id="PTHR43135:SF3">
    <property type="entry name" value="ALPHA-D-RIBOSE 1-METHYLPHOSPHONATE 5-TRIPHOSPHATE DIPHOSPHATASE"/>
    <property type="match status" value="1"/>
</dbReference>
<dbReference type="GO" id="GO:0016810">
    <property type="term" value="F:hydrolase activity, acting on carbon-nitrogen (but not peptide) bonds"/>
    <property type="evidence" value="ECO:0007669"/>
    <property type="project" value="InterPro"/>
</dbReference>
<evidence type="ECO:0000256" key="1">
    <source>
        <dbReference type="SAM" id="SignalP"/>
    </source>
</evidence>
<dbReference type="RefSeq" id="WP_234800774.1">
    <property type="nucleotide sequence ID" value="NZ_CP015136.1"/>
</dbReference>
<name>A0A143PJ71_LUTPR</name>
<dbReference type="InterPro" id="IPR006680">
    <property type="entry name" value="Amidohydro-rel"/>
</dbReference>
<feature type="signal peptide" evidence="1">
    <location>
        <begin position="1"/>
        <end position="26"/>
    </location>
</feature>
<dbReference type="InterPro" id="IPR051781">
    <property type="entry name" value="Metallo-dep_Hydrolase"/>
</dbReference>
<dbReference type="PATRIC" id="fig|1813736.3.peg.1527"/>
<reference evidence="3 4" key="1">
    <citation type="journal article" date="2016" name="Genome Announc.">
        <title>First Complete Genome Sequence of a Subdivision 6 Acidobacterium Strain.</title>
        <authorList>
            <person name="Huang S."/>
            <person name="Vieira S."/>
            <person name="Bunk B."/>
            <person name="Riedel T."/>
            <person name="Sproer C."/>
            <person name="Overmann J."/>
        </authorList>
    </citation>
    <scope>NUCLEOTIDE SEQUENCE [LARGE SCALE GENOMIC DNA]</scope>
    <source>
        <strain evidence="4">DSM 100886 HEG_-6_39</strain>
    </source>
</reference>
<dbReference type="STRING" id="1855912.LuPra_01474"/>
<dbReference type="InterPro" id="IPR011059">
    <property type="entry name" value="Metal-dep_hydrolase_composite"/>
</dbReference>
<dbReference type="AlphaFoldDB" id="A0A143PJ71"/>
<proteinExistence type="predicted"/>